<proteinExistence type="predicted"/>
<dbReference type="Pfam" id="PF00955">
    <property type="entry name" value="HCO3_cotransp"/>
    <property type="match status" value="1"/>
</dbReference>
<feature type="transmembrane region" description="Helical" evidence="5">
    <location>
        <begin position="65"/>
        <end position="92"/>
    </location>
</feature>
<evidence type="ECO:0000313" key="9">
    <source>
        <dbReference type="WBParaSite" id="ASIM_0000354901-mRNA-1"/>
    </source>
</evidence>
<gene>
    <name evidence="7" type="ORF">ASIM_LOCUS3384</name>
</gene>
<evidence type="ECO:0000256" key="3">
    <source>
        <dbReference type="ARBA" id="ARBA00022989"/>
    </source>
</evidence>
<dbReference type="Proteomes" id="UP000267096">
    <property type="component" value="Unassembled WGS sequence"/>
</dbReference>
<dbReference type="OrthoDB" id="1735926at2759"/>
<evidence type="ECO:0000256" key="1">
    <source>
        <dbReference type="ARBA" id="ARBA00004141"/>
    </source>
</evidence>
<evidence type="ECO:0000313" key="8">
    <source>
        <dbReference type="Proteomes" id="UP000267096"/>
    </source>
</evidence>
<feature type="domain" description="Bicarbonate transporter-like transmembrane" evidence="6">
    <location>
        <begin position="9"/>
        <end position="138"/>
    </location>
</feature>
<dbReference type="Gene3D" id="1.10.287.570">
    <property type="entry name" value="Helical hairpin bin"/>
    <property type="match status" value="1"/>
</dbReference>
<protein>
    <submittedName>
        <fullName evidence="9">Sodium bicarbonate transporter-like protein 11 (inferred by orthology to a human protein)</fullName>
    </submittedName>
</protein>
<dbReference type="PANTHER" id="PTHR11453:SF127">
    <property type="entry name" value="SOLUTE CARRIER FAMILY 4 MEMBER 11"/>
    <property type="match status" value="1"/>
</dbReference>
<dbReference type="GO" id="GO:0050801">
    <property type="term" value="P:monoatomic ion homeostasis"/>
    <property type="evidence" value="ECO:0007669"/>
    <property type="project" value="TreeGrafter"/>
</dbReference>
<dbReference type="EMBL" id="UYRR01005210">
    <property type="protein sequence ID" value="VDK21630.1"/>
    <property type="molecule type" value="Genomic_DNA"/>
</dbReference>
<dbReference type="InterPro" id="IPR003020">
    <property type="entry name" value="HCO3_transpt_euk"/>
</dbReference>
<sequence>IRGPKTIQKLFSSIVFLYFACLLPAIAFGVLNDDNTNGGIKIFSKANNLIKAQILDVRKVIFAQAIGGIFFAIFGGQPVIILLTTVPLAIYIKVIYKISQELGYDFFAMYACVGLWCQFFLIVYASTEMCSLMKLATR</sequence>
<evidence type="ECO:0000256" key="5">
    <source>
        <dbReference type="SAM" id="Phobius"/>
    </source>
</evidence>
<dbReference type="GO" id="GO:0016323">
    <property type="term" value="C:basolateral plasma membrane"/>
    <property type="evidence" value="ECO:0007669"/>
    <property type="project" value="TreeGrafter"/>
</dbReference>
<evidence type="ECO:0000313" key="7">
    <source>
        <dbReference type="EMBL" id="VDK21630.1"/>
    </source>
</evidence>
<dbReference type="PANTHER" id="PTHR11453">
    <property type="entry name" value="ANION EXCHANGE PROTEIN"/>
    <property type="match status" value="1"/>
</dbReference>
<dbReference type="InterPro" id="IPR011531">
    <property type="entry name" value="HCO3_transpt-like_TM_dom"/>
</dbReference>
<keyword evidence="8" id="KW-1185">Reference proteome</keyword>
<dbReference type="GO" id="GO:0005452">
    <property type="term" value="F:solute:inorganic anion antiporter activity"/>
    <property type="evidence" value="ECO:0007669"/>
    <property type="project" value="InterPro"/>
</dbReference>
<accession>A0A0M3J7K1</accession>
<keyword evidence="2 5" id="KW-0812">Transmembrane</keyword>
<dbReference type="WBParaSite" id="ASIM_0000354901-mRNA-1">
    <property type="protein sequence ID" value="ASIM_0000354901-mRNA-1"/>
    <property type="gene ID" value="ASIM_0000354901"/>
</dbReference>
<keyword evidence="3 5" id="KW-1133">Transmembrane helix</keyword>
<name>A0A0M3J7K1_ANISI</name>
<dbReference type="AlphaFoldDB" id="A0A0M3J7K1"/>
<reference evidence="7 8" key="2">
    <citation type="submission" date="2018-11" db="EMBL/GenBank/DDBJ databases">
        <authorList>
            <consortium name="Pathogen Informatics"/>
        </authorList>
    </citation>
    <scope>NUCLEOTIDE SEQUENCE [LARGE SCALE GENOMIC DNA]</scope>
</reference>
<reference evidence="9" key="1">
    <citation type="submission" date="2017-02" db="UniProtKB">
        <authorList>
            <consortium name="WormBaseParasite"/>
        </authorList>
    </citation>
    <scope>IDENTIFICATION</scope>
</reference>
<feature type="transmembrane region" description="Helical" evidence="5">
    <location>
        <begin position="12"/>
        <end position="31"/>
    </location>
</feature>
<organism evidence="9">
    <name type="scientific">Anisakis simplex</name>
    <name type="common">Herring worm</name>
    <dbReference type="NCBI Taxonomy" id="6269"/>
    <lineage>
        <taxon>Eukaryota</taxon>
        <taxon>Metazoa</taxon>
        <taxon>Ecdysozoa</taxon>
        <taxon>Nematoda</taxon>
        <taxon>Chromadorea</taxon>
        <taxon>Rhabditida</taxon>
        <taxon>Spirurina</taxon>
        <taxon>Ascaridomorpha</taxon>
        <taxon>Ascaridoidea</taxon>
        <taxon>Anisakidae</taxon>
        <taxon>Anisakis</taxon>
        <taxon>Anisakis simplex complex</taxon>
    </lineage>
</organism>
<evidence type="ECO:0000256" key="2">
    <source>
        <dbReference type="ARBA" id="ARBA00022692"/>
    </source>
</evidence>
<evidence type="ECO:0000259" key="6">
    <source>
        <dbReference type="Pfam" id="PF00955"/>
    </source>
</evidence>
<dbReference type="GO" id="GO:0006820">
    <property type="term" value="P:monoatomic anion transport"/>
    <property type="evidence" value="ECO:0007669"/>
    <property type="project" value="InterPro"/>
</dbReference>
<comment type="subcellular location">
    <subcellularLocation>
        <location evidence="1">Membrane</location>
        <topology evidence="1">Multi-pass membrane protein</topology>
    </subcellularLocation>
</comment>
<evidence type="ECO:0000256" key="4">
    <source>
        <dbReference type="ARBA" id="ARBA00023136"/>
    </source>
</evidence>
<keyword evidence="4 5" id="KW-0472">Membrane</keyword>
<feature type="transmembrane region" description="Helical" evidence="5">
    <location>
        <begin position="104"/>
        <end position="125"/>
    </location>
</feature>